<dbReference type="InterPro" id="IPR017896">
    <property type="entry name" value="4Fe4S_Fe-S-bd"/>
</dbReference>
<keyword evidence="1" id="KW-0004">4Fe-4S</keyword>
<protein>
    <submittedName>
        <fullName evidence="6">4Fe-4S binding protein</fullName>
    </submittedName>
</protein>
<dbReference type="PROSITE" id="PS00198">
    <property type="entry name" value="4FE4S_FER_1"/>
    <property type="match status" value="2"/>
</dbReference>
<dbReference type="GO" id="GO:0051539">
    <property type="term" value="F:4 iron, 4 sulfur cluster binding"/>
    <property type="evidence" value="ECO:0007669"/>
    <property type="project" value="UniProtKB-KW"/>
</dbReference>
<keyword evidence="7" id="KW-1185">Reference proteome</keyword>
<dbReference type="RefSeq" id="WP_179237843.1">
    <property type="nucleotide sequence ID" value="NZ_JACBNQ010000007.1"/>
</dbReference>
<dbReference type="Pfam" id="PF00037">
    <property type="entry name" value="Fer4"/>
    <property type="match status" value="1"/>
</dbReference>
<feature type="domain" description="4Fe-4S ferredoxin-type" evidence="5">
    <location>
        <begin position="72"/>
        <end position="101"/>
    </location>
</feature>
<dbReference type="InterPro" id="IPR050572">
    <property type="entry name" value="Fe-S_Ferredoxin"/>
</dbReference>
<dbReference type="Pfam" id="PF13187">
    <property type="entry name" value="Fer4_9"/>
    <property type="match status" value="1"/>
</dbReference>
<dbReference type="InterPro" id="IPR017900">
    <property type="entry name" value="4Fe4S_Fe_S_CS"/>
</dbReference>
<dbReference type="EMBL" id="JACBNQ010000007">
    <property type="protein sequence ID" value="NYB74154.1"/>
    <property type="molecule type" value="Genomic_DNA"/>
</dbReference>
<evidence type="ECO:0000256" key="4">
    <source>
        <dbReference type="ARBA" id="ARBA00023014"/>
    </source>
</evidence>
<dbReference type="PROSITE" id="PS51379">
    <property type="entry name" value="4FE4S_FER_2"/>
    <property type="match status" value="4"/>
</dbReference>
<feature type="domain" description="4Fe-4S ferredoxin-type" evidence="5">
    <location>
        <begin position="45"/>
        <end position="71"/>
    </location>
</feature>
<accession>A0A974GW67</accession>
<gene>
    <name evidence="6" type="ORF">HZF24_08355</name>
</gene>
<evidence type="ECO:0000259" key="5">
    <source>
        <dbReference type="PROSITE" id="PS51379"/>
    </source>
</evidence>
<evidence type="ECO:0000313" key="7">
    <source>
        <dbReference type="Proteomes" id="UP000611629"/>
    </source>
</evidence>
<evidence type="ECO:0000256" key="1">
    <source>
        <dbReference type="ARBA" id="ARBA00022485"/>
    </source>
</evidence>
<organism evidence="6 7">
    <name type="scientific">Sedimentibacter hydroxybenzoicus DSM 7310</name>
    <dbReference type="NCBI Taxonomy" id="1123245"/>
    <lineage>
        <taxon>Bacteria</taxon>
        <taxon>Bacillati</taxon>
        <taxon>Bacillota</taxon>
        <taxon>Tissierellia</taxon>
        <taxon>Sedimentibacter</taxon>
    </lineage>
</organism>
<sequence length="130" mass="14523">MTLRFENETCSGCKACQLVCTLHNFKEINPSKAMLNVHGRFPAPGKYHVDVCNQCGECAEACPAEAIKFKDGTYIIDYDICIECLICVDACPTNVMKVNKEDNTPYKCNNCRQCVEICPRDALIFEQKGA</sequence>
<feature type="domain" description="4Fe-4S ferredoxin-type" evidence="5">
    <location>
        <begin position="1"/>
        <end position="31"/>
    </location>
</feature>
<evidence type="ECO:0000256" key="2">
    <source>
        <dbReference type="ARBA" id="ARBA00022723"/>
    </source>
</evidence>
<proteinExistence type="predicted"/>
<keyword evidence="2" id="KW-0479">Metal-binding</keyword>
<dbReference type="Proteomes" id="UP000611629">
    <property type="component" value="Unassembled WGS sequence"/>
</dbReference>
<dbReference type="Pfam" id="PF12800">
    <property type="entry name" value="Fer4_4"/>
    <property type="match status" value="1"/>
</dbReference>
<dbReference type="SUPFAM" id="SSF54862">
    <property type="entry name" value="4Fe-4S ferredoxins"/>
    <property type="match status" value="1"/>
</dbReference>
<reference evidence="6" key="1">
    <citation type="submission" date="2020-07" db="EMBL/GenBank/DDBJ databases">
        <title>Genomic analysis of a strain of Sedimentibacter Hydroxybenzoicus DSM7310.</title>
        <authorList>
            <person name="Ma S."/>
        </authorList>
    </citation>
    <scope>NUCLEOTIDE SEQUENCE</scope>
    <source>
        <strain evidence="6">DSM 7310</strain>
    </source>
</reference>
<dbReference type="Gene3D" id="3.30.70.20">
    <property type="match status" value="2"/>
</dbReference>
<dbReference type="PANTHER" id="PTHR43687:SF1">
    <property type="entry name" value="FERREDOXIN III"/>
    <property type="match status" value="1"/>
</dbReference>
<dbReference type="GO" id="GO:0046872">
    <property type="term" value="F:metal ion binding"/>
    <property type="evidence" value="ECO:0007669"/>
    <property type="project" value="UniProtKB-KW"/>
</dbReference>
<feature type="domain" description="4Fe-4S ferredoxin-type" evidence="5">
    <location>
        <begin position="105"/>
        <end position="128"/>
    </location>
</feature>
<dbReference type="AlphaFoldDB" id="A0A974GW67"/>
<dbReference type="PANTHER" id="PTHR43687">
    <property type="entry name" value="ADENYLYLSULFATE REDUCTASE, BETA SUBUNIT"/>
    <property type="match status" value="1"/>
</dbReference>
<comment type="caution">
    <text evidence="6">The sequence shown here is derived from an EMBL/GenBank/DDBJ whole genome shotgun (WGS) entry which is preliminary data.</text>
</comment>
<keyword evidence="4" id="KW-0411">Iron-sulfur</keyword>
<evidence type="ECO:0000256" key="3">
    <source>
        <dbReference type="ARBA" id="ARBA00023004"/>
    </source>
</evidence>
<name>A0A974GW67_SEDHY</name>
<evidence type="ECO:0000313" key="6">
    <source>
        <dbReference type="EMBL" id="NYB74154.1"/>
    </source>
</evidence>
<keyword evidence="3" id="KW-0408">Iron</keyword>